<evidence type="ECO:0000313" key="3">
    <source>
        <dbReference type="Proteomes" id="UP001165383"/>
    </source>
</evidence>
<protein>
    <recommendedName>
        <fullName evidence="4">Lipoprotein</fullName>
    </recommendedName>
</protein>
<dbReference type="Proteomes" id="UP001165383">
    <property type="component" value="Unassembled WGS sequence"/>
</dbReference>
<name>A0ABT0SAA7_9SPHN</name>
<evidence type="ECO:0000256" key="1">
    <source>
        <dbReference type="SAM" id="SignalP"/>
    </source>
</evidence>
<keyword evidence="1" id="KW-0732">Signal</keyword>
<feature type="chain" id="PRO_5047293104" description="Lipoprotein" evidence="1">
    <location>
        <begin position="18"/>
        <end position="141"/>
    </location>
</feature>
<accession>A0ABT0SAA7</accession>
<comment type="caution">
    <text evidence="2">The sequence shown here is derived from an EMBL/GenBank/DDBJ whole genome shotgun (WGS) entry which is preliminary data.</text>
</comment>
<reference evidence="2" key="1">
    <citation type="submission" date="2022-05" db="EMBL/GenBank/DDBJ databases">
        <authorList>
            <person name="Jo J.-H."/>
            <person name="Im W.-T."/>
        </authorList>
    </citation>
    <scope>NUCLEOTIDE SEQUENCE</scope>
    <source>
        <strain evidence="2">RB56-2</strain>
    </source>
</reference>
<evidence type="ECO:0000313" key="2">
    <source>
        <dbReference type="EMBL" id="MCL6741355.1"/>
    </source>
</evidence>
<proteinExistence type="predicted"/>
<dbReference type="EMBL" id="JAMGBB010000001">
    <property type="protein sequence ID" value="MCL6741355.1"/>
    <property type="molecule type" value="Genomic_DNA"/>
</dbReference>
<gene>
    <name evidence="2" type="ORF">LZ518_09460</name>
</gene>
<dbReference type="PROSITE" id="PS51257">
    <property type="entry name" value="PROKAR_LIPOPROTEIN"/>
    <property type="match status" value="1"/>
</dbReference>
<sequence>MKVPMMAGIMLSGIAVSSCSTAPAEQSSRSPEASQKLTDALAGRVAGTPQRCISNFPTAEMRVIDDFTILYTEGGRSTVYVQNPRGGCPGLASGSRTLVARQVGTSQMCDGDINELIDLQSRTSGGACVFGPFVPYTKSKG</sequence>
<feature type="signal peptide" evidence="1">
    <location>
        <begin position="1"/>
        <end position="17"/>
    </location>
</feature>
<dbReference type="RefSeq" id="WP_249915746.1">
    <property type="nucleotide sequence ID" value="NZ_JAMGBB010000001.1"/>
</dbReference>
<organism evidence="2 3">
    <name type="scientific">Sphingomonas brevis</name>
    <dbReference type="NCBI Taxonomy" id="2908206"/>
    <lineage>
        <taxon>Bacteria</taxon>
        <taxon>Pseudomonadati</taxon>
        <taxon>Pseudomonadota</taxon>
        <taxon>Alphaproteobacteria</taxon>
        <taxon>Sphingomonadales</taxon>
        <taxon>Sphingomonadaceae</taxon>
        <taxon>Sphingomonas</taxon>
    </lineage>
</organism>
<keyword evidence="3" id="KW-1185">Reference proteome</keyword>
<evidence type="ECO:0008006" key="4">
    <source>
        <dbReference type="Google" id="ProtNLM"/>
    </source>
</evidence>